<keyword evidence="3 9" id="KW-0808">Transferase</keyword>
<evidence type="ECO:0000256" key="5">
    <source>
        <dbReference type="ARBA" id="ARBA00022989"/>
    </source>
</evidence>
<feature type="transmembrane region" description="Helical" evidence="7">
    <location>
        <begin position="122"/>
        <end position="142"/>
    </location>
</feature>
<comment type="caution">
    <text evidence="9">The sequence shown here is derived from an EMBL/GenBank/DDBJ whole genome shotgun (WGS) entry which is preliminary data.</text>
</comment>
<name>A0A4Q7MRE7_9BACT</name>
<gene>
    <name evidence="9" type="ORF">EV199_5186</name>
</gene>
<protein>
    <submittedName>
        <fullName evidence="9">Exopolysaccharide biosynthesis polyprenyl glycosylphosphotransferase</fullName>
    </submittedName>
</protein>
<dbReference type="AlphaFoldDB" id="A0A4Q7MRE7"/>
<comment type="similarity">
    <text evidence="2">Belongs to the bacterial sugar transferase family.</text>
</comment>
<dbReference type="InterPro" id="IPR017475">
    <property type="entry name" value="EPS_sugar_tfrase"/>
</dbReference>
<feature type="transmembrane region" description="Helical" evidence="7">
    <location>
        <begin position="56"/>
        <end position="78"/>
    </location>
</feature>
<evidence type="ECO:0000313" key="9">
    <source>
        <dbReference type="EMBL" id="RZS69349.1"/>
    </source>
</evidence>
<feature type="domain" description="Bacterial sugar transferase" evidence="8">
    <location>
        <begin position="290"/>
        <end position="472"/>
    </location>
</feature>
<dbReference type="Gene3D" id="3.40.50.720">
    <property type="entry name" value="NAD(P)-binding Rossmann-like Domain"/>
    <property type="match status" value="1"/>
</dbReference>
<dbReference type="NCBIfam" id="TIGR03025">
    <property type="entry name" value="EPS_sugtrans"/>
    <property type="match status" value="1"/>
</dbReference>
<keyword evidence="4 7" id="KW-0812">Transmembrane</keyword>
<dbReference type="PANTHER" id="PTHR30576:SF0">
    <property type="entry name" value="UNDECAPRENYL-PHOSPHATE N-ACETYLGALACTOSAMINYL 1-PHOSPHATE TRANSFERASE-RELATED"/>
    <property type="match status" value="1"/>
</dbReference>
<dbReference type="GO" id="GO:0016020">
    <property type="term" value="C:membrane"/>
    <property type="evidence" value="ECO:0007669"/>
    <property type="project" value="UniProtKB-SubCell"/>
</dbReference>
<dbReference type="EMBL" id="SGXA01000003">
    <property type="protein sequence ID" value="RZS69349.1"/>
    <property type="molecule type" value="Genomic_DNA"/>
</dbReference>
<dbReference type="Pfam" id="PF02397">
    <property type="entry name" value="Bac_transf"/>
    <property type="match status" value="1"/>
</dbReference>
<evidence type="ECO:0000259" key="8">
    <source>
        <dbReference type="Pfam" id="PF02397"/>
    </source>
</evidence>
<accession>A0A4Q7MRE7</accession>
<sequence length="477" mass="54879">MLPKPFNGSEKTIHSAWYLLSDYTAAVLGWIVFYFARRYFLNEHIIVNNKIFLNDRFWLGLMIIPIGWVVFQGMLGAYQSLYRKSRLSEFALTVLSSLIGCTLIFFALVINDPQHHYTYFYNALATYIGVQILFTWTGRLMILSRVKQQLMRGNVHFNTLLIGGNSVATRIFKETREGLANAGFHYKGFLAAGQEPNGIREYLPQFGSYKDMSEVIDQRGIKLVVIAVDKNEKQQINHIVEVLSEKDVEVKIVPDTLDILSGSVRTSNITGALLSDIRTDLMPEWQQNIKRVVDVVVAISGLIFLSPFLAYVAIRVKLSSAGPVIYSQERVGYRGRRFHIFKFRSMFHHAEANGPQLSDTNDPRITSWGRIMRKWRVDELPQLWNILKGDMSLVGPRPEREYYIRQIQQQTPYYNYLLKVKPGLTSWGMVQFGYASSVEEMVVRMKYDLTYIENVSLAIDLKIMLHTLRILFLGKGK</sequence>
<evidence type="ECO:0000256" key="1">
    <source>
        <dbReference type="ARBA" id="ARBA00004141"/>
    </source>
</evidence>
<dbReference type="PANTHER" id="PTHR30576">
    <property type="entry name" value="COLANIC BIOSYNTHESIS UDP-GLUCOSE LIPID CARRIER TRANSFERASE"/>
    <property type="match status" value="1"/>
</dbReference>
<evidence type="ECO:0000256" key="2">
    <source>
        <dbReference type="ARBA" id="ARBA00006464"/>
    </source>
</evidence>
<evidence type="ECO:0000256" key="6">
    <source>
        <dbReference type="ARBA" id="ARBA00023136"/>
    </source>
</evidence>
<evidence type="ECO:0000313" key="10">
    <source>
        <dbReference type="Proteomes" id="UP000293874"/>
    </source>
</evidence>
<evidence type="ECO:0000256" key="7">
    <source>
        <dbReference type="SAM" id="Phobius"/>
    </source>
</evidence>
<keyword evidence="5 7" id="KW-1133">Transmembrane helix</keyword>
<feature type="transmembrane region" description="Helical" evidence="7">
    <location>
        <begin position="16"/>
        <end position="36"/>
    </location>
</feature>
<keyword evidence="10" id="KW-1185">Reference proteome</keyword>
<feature type="transmembrane region" description="Helical" evidence="7">
    <location>
        <begin position="292"/>
        <end position="314"/>
    </location>
</feature>
<proteinExistence type="inferred from homology"/>
<keyword evidence="6 7" id="KW-0472">Membrane</keyword>
<dbReference type="InterPro" id="IPR003362">
    <property type="entry name" value="Bact_transf"/>
</dbReference>
<dbReference type="Proteomes" id="UP000293874">
    <property type="component" value="Unassembled WGS sequence"/>
</dbReference>
<evidence type="ECO:0000256" key="3">
    <source>
        <dbReference type="ARBA" id="ARBA00022679"/>
    </source>
</evidence>
<feature type="transmembrane region" description="Helical" evidence="7">
    <location>
        <begin position="90"/>
        <end position="110"/>
    </location>
</feature>
<reference evidence="9 10" key="1">
    <citation type="submission" date="2019-02" db="EMBL/GenBank/DDBJ databases">
        <title>Genomic Encyclopedia of Type Strains, Phase IV (KMG-IV): sequencing the most valuable type-strain genomes for metagenomic binning, comparative biology and taxonomic classification.</title>
        <authorList>
            <person name="Goeker M."/>
        </authorList>
    </citation>
    <scope>NUCLEOTIDE SEQUENCE [LARGE SCALE GENOMIC DNA]</scope>
    <source>
        <strain evidence="9 10">DSM 18116</strain>
    </source>
</reference>
<organism evidence="9 10">
    <name type="scientific">Pseudobacter ginsenosidimutans</name>
    <dbReference type="NCBI Taxonomy" id="661488"/>
    <lineage>
        <taxon>Bacteria</taxon>
        <taxon>Pseudomonadati</taxon>
        <taxon>Bacteroidota</taxon>
        <taxon>Chitinophagia</taxon>
        <taxon>Chitinophagales</taxon>
        <taxon>Chitinophagaceae</taxon>
        <taxon>Pseudobacter</taxon>
    </lineage>
</organism>
<evidence type="ECO:0000256" key="4">
    <source>
        <dbReference type="ARBA" id="ARBA00022692"/>
    </source>
</evidence>
<dbReference type="GO" id="GO:0016780">
    <property type="term" value="F:phosphotransferase activity, for other substituted phosphate groups"/>
    <property type="evidence" value="ECO:0007669"/>
    <property type="project" value="TreeGrafter"/>
</dbReference>
<dbReference type="Pfam" id="PF13727">
    <property type="entry name" value="CoA_binding_3"/>
    <property type="match status" value="1"/>
</dbReference>
<comment type="subcellular location">
    <subcellularLocation>
        <location evidence="1">Membrane</location>
        <topology evidence="1">Multi-pass membrane protein</topology>
    </subcellularLocation>
</comment>